<keyword evidence="3" id="KW-1185">Reference proteome</keyword>
<gene>
    <name evidence="2" type="ORF">ACFOSH_24620</name>
</gene>
<proteinExistence type="predicted"/>
<dbReference type="RefSeq" id="WP_378241405.1">
    <property type="nucleotide sequence ID" value="NZ_JBHRWK010000038.1"/>
</dbReference>
<dbReference type="Proteomes" id="UP001595645">
    <property type="component" value="Unassembled WGS sequence"/>
</dbReference>
<evidence type="ECO:0000313" key="3">
    <source>
        <dbReference type="Proteomes" id="UP001595645"/>
    </source>
</evidence>
<sequence length="120" mass="12810">MEQKGRSGESADGSNEAAIGSCGGNGTGGAPARPAFVMVPGLELAIWLDRCVDKLIKDNPDCGDLRASEQRLDLLTGLCNAADALRASDRCDHEQAERQLRSAVGMLRRIDLEKFSLPVL</sequence>
<accession>A0ABV7P0M3</accession>
<evidence type="ECO:0008006" key="4">
    <source>
        <dbReference type="Google" id="ProtNLM"/>
    </source>
</evidence>
<name>A0ABV7P0M3_9PSEU</name>
<dbReference type="EMBL" id="JBHRWK010000038">
    <property type="protein sequence ID" value="MFC3452633.1"/>
    <property type="molecule type" value="Genomic_DNA"/>
</dbReference>
<organism evidence="2 3">
    <name type="scientific">Amycolatopsis speibonae</name>
    <dbReference type="NCBI Taxonomy" id="1450224"/>
    <lineage>
        <taxon>Bacteria</taxon>
        <taxon>Bacillati</taxon>
        <taxon>Actinomycetota</taxon>
        <taxon>Actinomycetes</taxon>
        <taxon>Pseudonocardiales</taxon>
        <taxon>Pseudonocardiaceae</taxon>
        <taxon>Amycolatopsis</taxon>
    </lineage>
</organism>
<evidence type="ECO:0000256" key="1">
    <source>
        <dbReference type="SAM" id="MobiDB-lite"/>
    </source>
</evidence>
<protein>
    <recommendedName>
        <fullName evidence="4">DUF4254 domain-containing protein</fullName>
    </recommendedName>
</protein>
<evidence type="ECO:0000313" key="2">
    <source>
        <dbReference type="EMBL" id="MFC3452633.1"/>
    </source>
</evidence>
<reference evidence="3" key="1">
    <citation type="journal article" date="2019" name="Int. J. Syst. Evol. Microbiol.">
        <title>The Global Catalogue of Microorganisms (GCM) 10K type strain sequencing project: providing services to taxonomists for standard genome sequencing and annotation.</title>
        <authorList>
            <consortium name="The Broad Institute Genomics Platform"/>
            <consortium name="The Broad Institute Genome Sequencing Center for Infectious Disease"/>
            <person name="Wu L."/>
            <person name="Ma J."/>
        </authorList>
    </citation>
    <scope>NUCLEOTIDE SEQUENCE [LARGE SCALE GENOMIC DNA]</scope>
    <source>
        <strain evidence="3">CGMCC 4.7676</strain>
    </source>
</reference>
<feature type="region of interest" description="Disordered" evidence="1">
    <location>
        <begin position="1"/>
        <end position="25"/>
    </location>
</feature>
<comment type="caution">
    <text evidence="2">The sequence shown here is derived from an EMBL/GenBank/DDBJ whole genome shotgun (WGS) entry which is preliminary data.</text>
</comment>